<dbReference type="PANTHER" id="PTHR43480">
    <property type="entry name" value="ACYL-[ACYL-CARRIER-PROTEIN]--UDP-N-ACETYLGLUCOSAMINE O-ACYLTRANSFERASE"/>
    <property type="match status" value="1"/>
</dbReference>
<keyword evidence="5 6" id="KW-0012">Acyltransferase</keyword>
<evidence type="ECO:0000313" key="9">
    <source>
        <dbReference type="EMBL" id="AKQ33462.1"/>
    </source>
</evidence>
<dbReference type="PIRSF" id="PIRSF000456">
    <property type="entry name" value="UDP-GlcNAc_acltr"/>
    <property type="match status" value="1"/>
</dbReference>
<dbReference type="SUPFAM" id="SSF51161">
    <property type="entry name" value="Trimeric LpxA-like enzymes"/>
    <property type="match status" value="1"/>
</dbReference>
<dbReference type="InterPro" id="IPR029098">
    <property type="entry name" value="Acetyltransf_C"/>
</dbReference>
<evidence type="ECO:0000256" key="2">
    <source>
        <dbReference type="ARBA" id="ARBA00022556"/>
    </source>
</evidence>
<dbReference type="Gene3D" id="2.160.10.10">
    <property type="entry name" value="Hexapeptide repeat proteins"/>
    <property type="match status" value="1"/>
</dbReference>
<evidence type="ECO:0000256" key="6">
    <source>
        <dbReference type="HAMAP-Rule" id="MF_00387"/>
    </source>
</evidence>
<gene>
    <name evidence="6 9" type="primary">lpxA</name>
    <name evidence="8" type="ORF">CleRT_04250</name>
    <name evidence="9" type="ORF">CleRT_05690</name>
</gene>
<comment type="similarity">
    <text evidence="6">Belongs to the transferase hexapeptide repeat family. LpxA subfamily.</text>
</comment>
<keyword evidence="1 6" id="KW-0444">Lipid biosynthesis</keyword>
<comment type="function">
    <text evidence="6">Involved in the biosynthesis of lipid A, a phosphorylated glycolipid that anchors the lipopolysaccharide to the outer membrane of the cell.</text>
</comment>
<evidence type="ECO:0000313" key="10">
    <source>
        <dbReference type="Proteomes" id="UP000063965"/>
    </source>
</evidence>
<keyword evidence="10" id="KW-1185">Reference proteome</keyword>
<keyword evidence="6" id="KW-0963">Cytoplasm</keyword>
<name>A0ABM5UU14_9COXI</name>
<dbReference type="CDD" id="cd03351">
    <property type="entry name" value="LbH_UDP-GlcNAc_AT"/>
    <property type="match status" value="1"/>
</dbReference>
<keyword evidence="4 6" id="KW-0443">Lipid metabolism</keyword>
<reference evidence="9 10" key="1">
    <citation type="journal article" date="2015" name="Genome Biol. Evol.">
        <title>Distinctive Genome Reduction Rates Revealed by Genomic Analyses of Two Coxiella-Like Endosymbionts in Ticks.</title>
        <authorList>
            <person name="Gottlieb Y."/>
            <person name="Lalzar I."/>
            <person name="Klasson L."/>
        </authorList>
    </citation>
    <scope>NUCLEOTIDE SEQUENCE [LARGE SCALE GENOMIC DNA]</scope>
    <source>
        <strain evidence="9 10">CRt</strain>
    </source>
</reference>
<keyword evidence="3 6" id="KW-0808">Transferase</keyword>
<dbReference type="Pfam" id="PF00132">
    <property type="entry name" value="Hexapep"/>
    <property type="match status" value="1"/>
</dbReference>
<dbReference type="Pfam" id="PF13720">
    <property type="entry name" value="Acetyltransf_11"/>
    <property type="match status" value="1"/>
</dbReference>
<proteinExistence type="inferred from homology"/>
<dbReference type="EMBL" id="CP011126">
    <property type="protein sequence ID" value="AKQ33462.1"/>
    <property type="molecule type" value="Genomic_DNA"/>
</dbReference>
<dbReference type="EMBL" id="CP011126">
    <property type="protein sequence ID" value="AKQ33375.1"/>
    <property type="molecule type" value="Genomic_DNA"/>
</dbReference>
<dbReference type="InterPro" id="IPR010137">
    <property type="entry name" value="Lipid_A_LpxA"/>
</dbReference>
<evidence type="ECO:0000256" key="4">
    <source>
        <dbReference type="ARBA" id="ARBA00023098"/>
    </source>
</evidence>
<keyword evidence="2 6" id="KW-0441">Lipid A biosynthesis</keyword>
<dbReference type="InterPro" id="IPR037157">
    <property type="entry name" value="Acetyltransf_C_sf"/>
</dbReference>
<dbReference type="RefSeq" id="WP_048875028.1">
    <property type="nucleotide sequence ID" value="NZ_CP011126.1"/>
</dbReference>
<evidence type="ECO:0000256" key="3">
    <source>
        <dbReference type="ARBA" id="ARBA00022679"/>
    </source>
</evidence>
<comment type="subunit">
    <text evidence="6">Homotrimer.</text>
</comment>
<dbReference type="HAMAP" id="MF_00387">
    <property type="entry name" value="LpxA"/>
    <property type="match status" value="1"/>
</dbReference>
<dbReference type="PANTHER" id="PTHR43480:SF1">
    <property type="entry name" value="ACYL-[ACYL-CARRIER-PROTEIN]--UDP-N-ACETYLGLUCOSAMINE O-ACYLTRANSFERASE, MITOCHONDRIAL-RELATED"/>
    <property type="match status" value="1"/>
</dbReference>
<evidence type="ECO:0000313" key="8">
    <source>
        <dbReference type="EMBL" id="AKQ33375.1"/>
    </source>
</evidence>
<feature type="domain" description="UDP N-acetylglucosamine O-acyltransferase C-terminal" evidence="7">
    <location>
        <begin position="174"/>
        <end position="254"/>
    </location>
</feature>
<keyword evidence="6" id="KW-0677">Repeat</keyword>
<dbReference type="NCBIfam" id="TIGR01852">
    <property type="entry name" value="lipid_A_lpxA"/>
    <property type="match status" value="1"/>
</dbReference>
<comment type="pathway">
    <text evidence="6">Glycolipid biosynthesis; lipid IV(A) biosynthesis; lipid IV(A) from (3R)-3-hydroxytetradecanoyl-[acyl-carrier-protein] and UDP-N-acetyl-alpha-D-glucosamine: step 1/6.</text>
</comment>
<organism evidence="9 10">
    <name type="scientific">Candidatus Coxiella mudrowiae</name>
    <dbReference type="NCBI Taxonomy" id="2054173"/>
    <lineage>
        <taxon>Bacteria</taxon>
        <taxon>Pseudomonadati</taxon>
        <taxon>Pseudomonadota</taxon>
        <taxon>Gammaproteobacteria</taxon>
        <taxon>Legionellales</taxon>
        <taxon>Coxiellaceae</taxon>
        <taxon>Coxiella</taxon>
    </lineage>
</organism>
<evidence type="ECO:0000256" key="1">
    <source>
        <dbReference type="ARBA" id="ARBA00022516"/>
    </source>
</evidence>
<protein>
    <recommendedName>
        <fullName evidence="6">Acyl-[acyl-carrier-protein]--UDP-N-acetylglucosamine O-acyltransferase</fullName>
        <shortName evidence="6">UDP-N-acetylglucosamine acyltransferase</shortName>
        <ecNumber evidence="6">2.3.1.129</ecNumber>
    </recommendedName>
</protein>
<evidence type="ECO:0000256" key="5">
    <source>
        <dbReference type="ARBA" id="ARBA00023315"/>
    </source>
</evidence>
<dbReference type="InterPro" id="IPR001451">
    <property type="entry name" value="Hexapep"/>
</dbReference>
<evidence type="ECO:0000259" key="7">
    <source>
        <dbReference type="Pfam" id="PF13720"/>
    </source>
</evidence>
<dbReference type="EC" id="2.3.1.129" evidence="6"/>
<comment type="catalytic activity">
    <reaction evidence="6">
        <text>a (3R)-hydroxyacyl-[ACP] + UDP-N-acetyl-alpha-D-glucosamine = a UDP-3-O-[(3R)-3-hydroxyacyl]-N-acetyl-alpha-D-glucosamine + holo-[ACP]</text>
        <dbReference type="Rhea" id="RHEA:67812"/>
        <dbReference type="Rhea" id="RHEA-COMP:9685"/>
        <dbReference type="Rhea" id="RHEA-COMP:9945"/>
        <dbReference type="ChEBI" id="CHEBI:57705"/>
        <dbReference type="ChEBI" id="CHEBI:64479"/>
        <dbReference type="ChEBI" id="CHEBI:78827"/>
        <dbReference type="ChEBI" id="CHEBI:173225"/>
        <dbReference type="EC" id="2.3.1.129"/>
    </reaction>
</comment>
<sequence length="270" mass="29948">MIDERALIHPSAKIGSDVTVGPWTFIGENAVIGDDTQIDAHVMIGKNTVIGKNNKIYPYASIGSDPQHIRYKGQETRLEIGNSNVIREFVTINRGTYEGHGVTSIGHNNYLMAYSHVAHDCRVRSHVIFANTASIAGHVEVGDHANLGAFSGVHQFCRIGAYCFLGRAAKVYQDILPYMLVTGNPGIPTALNSVGLRRHGFNSKTMQSLKLAYRLIYRTNLKLEDIRIELEKLAVETPEINQLLLMINSSTRGFARYKNNEQLSTHDNLA</sequence>
<accession>A0ABM5UU14</accession>
<dbReference type="InterPro" id="IPR011004">
    <property type="entry name" value="Trimer_LpxA-like_sf"/>
</dbReference>
<dbReference type="Gene3D" id="1.20.1180.10">
    <property type="entry name" value="Udp N-acetylglucosamine O-acyltransferase, C-terminal domain"/>
    <property type="match status" value="1"/>
</dbReference>
<comment type="subcellular location">
    <subcellularLocation>
        <location evidence="6">Cytoplasm</location>
    </subcellularLocation>
</comment>
<dbReference type="Proteomes" id="UP000063965">
    <property type="component" value="Chromosome"/>
</dbReference>
<dbReference type="NCBIfam" id="NF003657">
    <property type="entry name" value="PRK05289.1"/>
    <property type="match status" value="1"/>
</dbReference>